<name>A0A6B2LYU2_9BACT</name>
<dbReference type="Pfam" id="PF04085">
    <property type="entry name" value="MreC"/>
    <property type="match status" value="1"/>
</dbReference>
<dbReference type="InterPro" id="IPR007221">
    <property type="entry name" value="MreC"/>
</dbReference>
<dbReference type="InterPro" id="IPR042177">
    <property type="entry name" value="Cell/Rod_1"/>
</dbReference>
<evidence type="ECO:0000259" key="5">
    <source>
        <dbReference type="Pfam" id="PF04085"/>
    </source>
</evidence>
<dbReference type="InterPro" id="IPR055342">
    <property type="entry name" value="MreC_beta-barrel_core"/>
</dbReference>
<gene>
    <name evidence="6" type="ORF">G0Q06_02040</name>
</gene>
<feature type="domain" description="Rod shape-determining protein MreC beta-barrel core" evidence="5">
    <location>
        <begin position="118"/>
        <end position="270"/>
    </location>
</feature>
<evidence type="ECO:0000313" key="6">
    <source>
        <dbReference type="EMBL" id="NDV61226.1"/>
    </source>
</evidence>
<comment type="caution">
    <text evidence="6">The sequence shown here is derived from an EMBL/GenBank/DDBJ whole genome shotgun (WGS) entry which is preliminary data.</text>
</comment>
<evidence type="ECO:0000256" key="1">
    <source>
        <dbReference type="ARBA" id="ARBA00009369"/>
    </source>
</evidence>
<organism evidence="6 7">
    <name type="scientific">Oceanipulchritudo coccoides</name>
    <dbReference type="NCBI Taxonomy" id="2706888"/>
    <lineage>
        <taxon>Bacteria</taxon>
        <taxon>Pseudomonadati</taxon>
        <taxon>Verrucomicrobiota</taxon>
        <taxon>Opitutia</taxon>
        <taxon>Puniceicoccales</taxon>
        <taxon>Oceanipulchritudinaceae</taxon>
        <taxon>Oceanipulchritudo</taxon>
    </lineage>
</organism>
<proteinExistence type="inferred from homology"/>
<reference evidence="6 7" key="1">
    <citation type="submission" date="2020-02" db="EMBL/GenBank/DDBJ databases">
        <title>Albibacoteraceae fam. nov., the first described family within the subdivision 4 Verrucomicrobia.</title>
        <authorList>
            <person name="Xi F."/>
        </authorList>
    </citation>
    <scope>NUCLEOTIDE SEQUENCE [LARGE SCALE GENOMIC DNA]</scope>
    <source>
        <strain evidence="6 7">CK1056</strain>
    </source>
</reference>
<comment type="similarity">
    <text evidence="1">Belongs to the MreC family.</text>
</comment>
<protein>
    <recommendedName>
        <fullName evidence="2">Cell shape-determining protein MreC</fullName>
    </recommendedName>
    <alternativeName>
        <fullName evidence="4">Cell shape protein MreC</fullName>
    </alternativeName>
</protein>
<dbReference type="Proteomes" id="UP000478417">
    <property type="component" value="Unassembled WGS sequence"/>
</dbReference>
<dbReference type="AlphaFoldDB" id="A0A6B2LYU2"/>
<keyword evidence="7" id="KW-1185">Reference proteome</keyword>
<keyword evidence="3" id="KW-0133">Cell shape</keyword>
<evidence type="ECO:0000256" key="2">
    <source>
        <dbReference type="ARBA" id="ARBA00013855"/>
    </source>
</evidence>
<dbReference type="PANTHER" id="PTHR34138:SF1">
    <property type="entry name" value="CELL SHAPE-DETERMINING PROTEIN MREC"/>
    <property type="match status" value="1"/>
</dbReference>
<evidence type="ECO:0000313" key="7">
    <source>
        <dbReference type="Proteomes" id="UP000478417"/>
    </source>
</evidence>
<dbReference type="GO" id="GO:0008360">
    <property type="term" value="P:regulation of cell shape"/>
    <property type="evidence" value="ECO:0007669"/>
    <property type="project" value="UniProtKB-KW"/>
</dbReference>
<dbReference type="EMBL" id="JAAGNX010000001">
    <property type="protein sequence ID" value="NDV61226.1"/>
    <property type="molecule type" value="Genomic_DNA"/>
</dbReference>
<evidence type="ECO:0000256" key="3">
    <source>
        <dbReference type="ARBA" id="ARBA00022960"/>
    </source>
</evidence>
<evidence type="ECO:0000256" key="4">
    <source>
        <dbReference type="ARBA" id="ARBA00032089"/>
    </source>
</evidence>
<dbReference type="PANTHER" id="PTHR34138">
    <property type="entry name" value="CELL SHAPE-DETERMINING PROTEIN MREC"/>
    <property type="match status" value="1"/>
</dbReference>
<dbReference type="GO" id="GO:0005886">
    <property type="term" value="C:plasma membrane"/>
    <property type="evidence" value="ECO:0007669"/>
    <property type="project" value="TreeGrafter"/>
</dbReference>
<dbReference type="Gene3D" id="2.40.10.340">
    <property type="entry name" value="Rod shape-determining protein MreC, domain 1"/>
    <property type="match status" value="1"/>
</dbReference>
<sequence length="281" mass="31562">MPRNLTYQAKSLLLALLVLLLWWFTPALFKRWTGVIFQEFQAPAWTALSYLGDLQSYWAARSRSKSELIEAGVDLSRLNAAYALRNQRADTFEREVRRMESFFNLPSYTDYRYEVARVVKRDLTGWWQNLVIRKGLNYDIEPGQAVVFSGGVVGRVSSVSAYTATVELISSPRFRSAAHIEGDDRPVEFRGGINPGLMAASGSVATVPADMVATLKNPLRLTSSRLGGVFPDGLTLGWVYRLDPSPDGLFQSGVVRLDPRLQTLREVAVMIPLRAREEEEQ</sequence>
<dbReference type="Gene3D" id="2.40.10.350">
    <property type="entry name" value="Rod shape-determining protein MreC, domain 2"/>
    <property type="match status" value="1"/>
</dbReference>
<dbReference type="RefSeq" id="WP_163961966.1">
    <property type="nucleotide sequence ID" value="NZ_JAAGNX010000001.1"/>
</dbReference>
<accession>A0A6B2LYU2</accession>
<dbReference type="InterPro" id="IPR042175">
    <property type="entry name" value="Cell/Rod_MreC_2"/>
</dbReference>